<feature type="domain" description="ABC3 transporter permease C-terminal" evidence="7">
    <location>
        <begin position="752"/>
        <end position="868"/>
    </location>
</feature>
<dbReference type="STRING" id="619304.SAMN05421760_103270"/>
<dbReference type="AlphaFoldDB" id="A0A1N7L6F3"/>
<keyword evidence="9" id="KW-1185">Reference proteome</keyword>
<keyword evidence="4 6" id="KW-1133">Transmembrane helix</keyword>
<feature type="transmembrane region" description="Helical" evidence="6">
    <location>
        <begin position="842"/>
        <end position="862"/>
    </location>
</feature>
<dbReference type="RefSeq" id="WP_238377072.1">
    <property type="nucleotide sequence ID" value="NZ_LJSI01000026.1"/>
</dbReference>
<feature type="transmembrane region" description="Helical" evidence="6">
    <location>
        <begin position="31"/>
        <end position="53"/>
    </location>
</feature>
<accession>A0A1N7L6F3</accession>
<keyword evidence="5 6" id="KW-0472">Membrane</keyword>
<comment type="subcellular location">
    <subcellularLocation>
        <location evidence="1">Cell membrane</location>
        <topology evidence="1">Multi-pass membrane protein</topology>
    </subcellularLocation>
</comment>
<feature type="transmembrane region" description="Helical" evidence="6">
    <location>
        <begin position="525"/>
        <end position="544"/>
    </location>
</feature>
<evidence type="ECO:0000313" key="8">
    <source>
        <dbReference type="EMBL" id="SIS69418.1"/>
    </source>
</evidence>
<feature type="transmembrane region" description="Helical" evidence="6">
    <location>
        <begin position="385"/>
        <end position="412"/>
    </location>
</feature>
<evidence type="ECO:0000256" key="2">
    <source>
        <dbReference type="ARBA" id="ARBA00022475"/>
    </source>
</evidence>
<keyword evidence="3 6" id="KW-0812">Transmembrane</keyword>
<organism evidence="8 9">
    <name type="scientific">Neptunomonas antarctica</name>
    <dbReference type="NCBI Taxonomy" id="619304"/>
    <lineage>
        <taxon>Bacteria</taxon>
        <taxon>Pseudomonadati</taxon>
        <taxon>Pseudomonadota</taxon>
        <taxon>Gammaproteobacteria</taxon>
        <taxon>Oceanospirillales</taxon>
        <taxon>Oceanospirillaceae</taxon>
        <taxon>Neptunomonas</taxon>
    </lineage>
</organism>
<feature type="transmembrane region" description="Helical" evidence="6">
    <location>
        <begin position="295"/>
        <end position="318"/>
    </location>
</feature>
<evidence type="ECO:0000256" key="3">
    <source>
        <dbReference type="ARBA" id="ARBA00022692"/>
    </source>
</evidence>
<dbReference type="PANTHER" id="PTHR30287:SF2">
    <property type="entry name" value="BLL1001 PROTEIN"/>
    <property type="match status" value="1"/>
</dbReference>
<feature type="transmembrane region" description="Helical" evidence="6">
    <location>
        <begin position="339"/>
        <end position="365"/>
    </location>
</feature>
<dbReference type="InterPro" id="IPR003838">
    <property type="entry name" value="ABC3_permease_C"/>
</dbReference>
<dbReference type="PANTHER" id="PTHR30287">
    <property type="entry name" value="MEMBRANE COMPONENT OF PREDICTED ABC SUPERFAMILY METABOLITE UPTAKE TRANSPORTER"/>
    <property type="match status" value="1"/>
</dbReference>
<gene>
    <name evidence="8" type="ORF">SAMN05421760_103270</name>
</gene>
<keyword evidence="2" id="KW-1003">Cell membrane</keyword>
<evidence type="ECO:0000256" key="5">
    <source>
        <dbReference type="ARBA" id="ARBA00023136"/>
    </source>
</evidence>
<name>A0A1N7L6F3_9GAMM</name>
<sequence length="877" mass="97223">MHKSHIQRFPFFRQFGLFSGLLLRSYKNSKFGLFMLLASLVIAASGLSSVLIINDSAKQSYSSDSTLLVPNVSYHVVAANLNKPLTKQDYARLRQLGLSNLIAVARKREHIYAVNSPRGSTEQTYLKISKRAVDFTGIDTFALIANSGLENMPRQGSTSSKTRANLTGLSFSQPVGLLHPHLLASLTKDFSPFQLRIEKPTLNDKSPKEYITLPTLAPIEEASLGNDIIMDIGLFIRLFPASTLTGLLWIQDPDDAHFEKLKADLESKLPSHLRLQQLSSANEQGELTKSFHLNLLAMALLMFVVCLFIVLNAVNLLINSRMGWLKICRQLGIPRSTIFLVQLIEITLLTLLSVILGIVLGLYLSNIVSPSVQATLEGLYQVQVGFGRISLLSLFLQVFGISLIGSIGAVFIPFKQVDKSLANNNNNSKAAAQPMTVKLNILTRFSPFWLAAFILAACAILLLLYSTQLWLLLMATACVILSGCAVLLANYPVALKALSYVIPDKFPLLQVSTQQSIVLSGKTKIACCAFFIAATSNIGMNLMVDSFRGATVSWLDSRLASDYYLYYQGDKDISQVAAAADIEIYQRFENTVSYQGQKIQQFSYPTTEKLKQAMVFYQVGNETKAWQAFAANKAIFINQQLAFYFGLALGDKIQLPHPTTQQPTEYEILGIIYDFGSPDKQALLPISAFSSAVSKSSMYAIEANEKQIERFKTVLETVGINHNDVLIKTDQLLARSMQAFDNTFLITDGLNIVTLLVAALSLACAIIVLMDDVRPQNMLIRSLGVSSLKTQLLALLQYLLLCLVALIFSTPFGILLSWVLIFEINYQAFQWTYPLQIDLLKILQIYGVSLVVVITVITIPLLRASKKPLIEDIRWLN</sequence>
<feature type="transmembrane region" description="Helical" evidence="6">
    <location>
        <begin position="471"/>
        <end position="491"/>
    </location>
</feature>
<evidence type="ECO:0000256" key="1">
    <source>
        <dbReference type="ARBA" id="ARBA00004651"/>
    </source>
</evidence>
<dbReference type="InterPro" id="IPR038766">
    <property type="entry name" value="Membrane_comp_ABC_pdt"/>
</dbReference>
<proteinExistence type="predicted"/>
<feature type="transmembrane region" description="Helical" evidence="6">
    <location>
        <begin position="448"/>
        <end position="465"/>
    </location>
</feature>
<dbReference type="EMBL" id="FTOE01000003">
    <property type="protein sequence ID" value="SIS69418.1"/>
    <property type="molecule type" value="Genomic_DNA"/>
</dbReference>
<evidence type="ECO:0000256" key="6">
    <source>
        <dbReference type="SAM" id="Phobius"/>
    </source>
</evidence>
<protein>
    <submittedName>
        <fullName evidence="8">Putative ABC transport system permease protein</fullName>
    </submittedName>
</protein>
<reference evidence="9" key="1">
    <citation type="submission" date="2017-01" db="EMBL/GenBank/DDBJ databases">
        <authorList>
            <person name="Varghese N."/>
            <person name="Submissions S."/>
        </authorList>
    </citation>
    <scope>NUCLEOTIDE SEQUENCE [LARGE SCALE GENOMIC DNA]</scope>
    <source>
        <strain evidence="9">DSM 22306</strain>
    </source>
</reference>
<evidence type="ECO:0000256" key="4">
    <source>
        <dbReference type="ARBA" id="ARBA00022989"/>
    </source>
</evidence>
<feature type="transmembrane region" description="Helical" evidence="6">
    <location>
        <begin position="792"/>
        <end position="822"/>
    </location>
</feature>
<dbReference type="GO" id="GO:0005886">
    <property type="term" value="C:plasma membrane"/>
    <property type="evidence" value="ECO:0007669"/>
    <property type="project" value="UniProtKB-SubCell"/>
</dbReference>
<feature type="transmembrane region" description="Helical" evidence="6">
    <location>
        <begin position="752"/>
        <end position="771"/>
    </location>
</feature>
<dbReference type="Pfam" id="PF02687">
    <property type="entry name" value="FtsX"/>
    <property type="match status" value="1"/>
</dbReference>
<evidence type="ECO:0000259" key="7">
    <source>
        <dbReference type="Pfam" id="PF02687"/>
    </source>
</evidence>
<evidence type="ECO:0000313" key="9">
    <source>
        <dbReference type="Proteomes" id="UP000185999"/>
    </source>
</evidence>
<dbReference type="Proteomes" id="UP000185999">
    <property type="component" value="Unassembled WGS sequence"/>
</dbReference>